<dbReference type="InterPro" id="IPR015421">
    <property type="entry name" value="PyrdxlP-dep_Trfase_major"/>
</dbReference>
<comment type="cofactor">
    <cofactor evidence="1">
        <name>pyridoxal 5'-phosphate</name>
        <dbReference type="ChEBI" id="CHEBI:597326"/>
    </cofactor>
</comment>
<reference evidence="5" key="2">
    <citation type="submission" date="2015-05" db="EMBL/GenBank/DDBJ databases">
        <title>Draft genome sequence of Actinomyces odontolyticus (ATCC 17982).</title>
        <authorList>
            <person name="Sudarsanam P."/>
            <person name="Ley R."/>
            <person name="Guruge J."/>
            <person name="Turnbaugh P.J."/>
            <person name="Mahowald M."/>
            <person name="Liep D."/>
            <person name="Gordon J."/>
        </authorList>
    </citation>
    <scope>NUCLEOTIDE SEQUENCE</scope>
    <source>
        <strain evidence="5">ATCC 17982</strain>
    </source>
</reference>
<dbReference type="InterPro" id="IPR015422">
    <property type="entry name" value="PyrdxlP-dep_Trfase_small"/>
</dbReference>
<dbReference type="Gene3D" id="3.90.1150.10">
    <property type="entry name" value="Aspartate Aminotransferase, domain 1"/>
    <property type="match status" value="1"/>
</dbReference>
<comment type="similarity">
    <text evidence="2">Belongs to the threonine aldolase family.</text>
</comment>
<dbReference type="Gene3D" id="3.40.640.10">
    <property type="entry name" value="Type I PLP-dependent aspartate aminotransferase-like (Major domain)"/>
    <property type="match status" value="1"/>
</dbReference>
<comment type="caution">
    <text evidence="5">The sequence shown here is derived from an EMBL/GenBank/DDBJ whole genome shotgun (WGS) entry which is preliminary data.</text>
</comment>
<protein>
    <submittedName>
        <fullName evidence="5">Beta-eliminating lyase</fullName>
    </submittedName>
</protein>
<evidence type="ECO:0000313" key="6">
    <source>
        <dbReference type="Proteomes" id="UP000003553"/>
    </source>
</evidence>
<name>A7BEQ3_9ACTO</name>
<reference evidence="5" key="1">
    <citation type="submission" date="2007-04" db="EMBL/GenBank/DDBJ databases">
        <authorList>
            <person name="Fulton L."/>
            <person name="Clifton S."/>
            <person name="Fulton B."/>
            <person name="Xu J."/>
            <person name="Minx P."/>
            <person name="Pepin K.H."/>
            <person name="Johnson M."/>
            <person name="Thiruvilangam P."/>
            <person name="Bhonagiri V."/>
            <person name="Nash W.E."/>
            <person name="Mardis E.R."/>
            <person name="Wilson R.K."/>
        </authorList>
    </citation>
    <scope>NUCLEOTIDE SEQUENCE [LARGE SCALE GENOMIC DNA]</scope>
    <source>
        <strain evidence="5">ATCC 17982</strain>
    </source>
</reference>
<dbReference type="EMBL" id="AAYI02000004">
    <property type="protein sequence ID" value="EDN81677.1"/>
    <property type="molecule type" value="Genomic_DNA"/>
</dbReference>
<accession>A7BEQ3</accession>
<dbReference type="RefSeq" id="WP_003793532.1">
    <property type="nucleotide sequence ID" value="NZ_DS264586.1"/>
</dbReference>
<dbReference type="eggNOG" id="COG2008">
    <property type="taxonomic scope" value="Bacteria"/>
</dbReference>
<dbReference type="SUPFAM" id="SSF53383">
    <property type="entry name" value="PLP-dependent transferases"/>
    <property type="match status" value="1"/>
</dbReference>
<evidence type="ECO:0000256" key="1">
    <source>
        <dbReference type="ARBA" id="ARBA00001933"/>
    </source>
</evidence>
<proteinExistence type="inferred from homology"/>
<evidence type="ECO:0000256" key="3">
    <source>
        <dbReference type="ARBA" id="ARBA00022898"/>
    </source>
</evidence>
<organism evidence="5 6">
    <name type="scientific">Schaalia dentiphila ATCC 17982</name>
    <dbReference type="NCBI Taxonomy" id="411466"/>
    <lineage>
        <taxon>Bacteria</taxon>
        <taxon>Bacillati</taxon>
        <taxon>Actinomycetota</taxon>
        <taxon>Actinomycetes</taxon>
        <taxon>Actinomycetales</taxon>
        <taxon>Actinomycetaceae</taxon>
        <taxon>Schaalia</taxon>
        <taxon>Schaalia dentiphila</taxon>
    </lineage>
</organism>
<gene>
    <name evidence="5" type="ORF">ACTODO_02156</name>
</gene>
<dbReference type="Proteomes" id="UP000003553">
    <property type="component" value="Unassembled WGS sequence"/>
</dbReference>
<dbReference type="HOGENOM" id="CLU_049619_1_0_11"/>
<evidence type="ECO:0000259" key="4">
    <source>
        <dbReference type="Pfam" id="PF01212"/>
    </source>
</evidence>
<evidence type="ECO:0000256" key="2">
    <source>
        <dbReference type="ARBA" id="ARBA00006966"/>
    </source>
</evidence>
<sequence length="359" mass="39091">MLASAWNNGRVNSSHVQPNFSSDYQEGAHARVLDALVATNMEQTSGYGTDEHCERARDLIRLACQAPDADVYFLVGGTQTNATVIDAILLPWQGVIAPNTGHINMHEAGIVERGGHKILDVPAVDGKINAADVERICSAWEGDGARDHMIAPALVYISQPTEYGTLYSLQELEELSAVCRERDLKLFVDGARLAYALASPSNDVTLADLARLTDVFYIGGTKCGALFGEAVVIPTRGSIRQFVTQMKQHGALLAKGRLLGVQFEALFEDGLYLTIGEPAVKATARIREALKRAGYVVTMDSPTNLTFVALDQAGHERLSDKVRYSIWETLPDGRYLARIGTSWATPEEDVVAFEQALAR</sequence>
<keyword evidence="3" id="KW-0663">Pyridoxal phosphate</keyword>
<dbReference type="GO" id="GO:0016829">
    <property type="term" value="F:lyase activity"/>
    <property type="evidence" value="ECO:0007669"/>
    <property type="project" value="UniProtKB-KW"/>
</dbReference>
<keyword evidence="6" id="KW-1185">Reference proteome</keyword>
<feature type="domain" description="Aromatic amino acid beta-eliminating lyase/threonine aldolase" evidence="4">
    <location>
        <begin position="20"/>
        <end position="310"/>
    </location>
</feature>
<dbReference type="Pfam" id="PF01212">
    <property type="entry name" value="Beta_elim_lyase"/>
    <property type="match status" value="1"/>
</dbReference>
<dbReference type="GO" id="GO:0006520">
    <property type="term" value="P:amino acid metabolic process"/>
    <property type="evidence" value="ECO:0007669"/>
    <property type="project" value="InterPro"/>
</dbReference>
<evidence type="ECO:0000313" key="5">
    <source>
        <dbReference type="EMBL" id="EDN81677.1"/>
    </source>
</evidence>
<keyword evidence="5" id="KW-0456">Lyase</keyword>
<dbReference type="InterPro" id="IPR015424">
    <property type="entry name" value="PyrdxlP-dep_Trfase"/>
</dbReference>
<dbReference type="AlphaFoldDB" id="A7BEQ3"/>
<dbReference type="InterPro" id="IPR001597">
    <property type="entry name" value="ArAA_b-elim_lyase/Thr_aldolase"/>
</dbReference>
<dbReference type="PANTHER" id="PTHR48097:SF5">
    <property type="entry name" value="LOW SPECIFICITY L-THREONINE ALDOLASE"/>
    <property type="match status" value="1"/>
</dbReference>
<dbReference type="PANTHER" id="PTHR48097">
    <property type="entry name" value="L-THREONINE ALDOLASE-RELATED"/>
    <property type="match status" value="1"/>
</dbReference>